<name>A0A6M3LD41_9ZZZZ</name>
<dbReference type="EMBL" id="MT142977">
    <property type="protein sequence ID" value="QJA91304.1"/>
    <property type="molecule type" value="Genomic_DNA"/>
</dbReference>
<evidence type="ECO:0000313" key="1">
    <source>
        <dbReference type="EMBL" id="QJA91304.1"/>
    </source>
</evidence>
<reference evidence="1" key="1">
    <citation type="submission" date="2020-03" db="EMBL/GenBank/DDBJ databases">
        <title>The deep terrestrial virosphere.</title>
        <authorList>
            <person name="Holmfeldt K."/>
            <person name="Nilsson E."/>
            <person name="Simone D."/>
            <person name="Lopez-Fernandez M."/>
            <person name="Wu X."/>
            <person name="de Brujin I."/>
            <person name="Lundin D."/>
            <person name="Andersson A."/>
            <person name="Bertilsson S."/>
            <person name="Dopson M."/>
        </authorList>
    </citation>
    <scope>NUCLEOTIDE SEQUENCE</scope>
    <source>
        <strain evidence="1">MM415B03409</strain>
    </source>
</reference>
<organism evidence="1">
    <name type="scientific">viral metagenome</name>
    <dbReference type="NCBI Taxonomy" id="1070528"/>
    <lineage>
        <taxon>unclassified sequences</taxon>
        <taxon>metagenomes</taxon>
        <taxon>organismal metagenomes</taxon>
    </lineage>
</organism>
<proteinExistence type="predicted"/>
<sequence>MKKGIVLTTLIILLSINTATAADKWSKTDTILEITWQIIHGMDWLQTTQIARNPNKYYEAIPTTAAIIGRHPKEQNVHLYMATSSLIHAAITHYLPKTYRPYFQGFTITISGGLVLHNLTIGLEIKI</sequence>
<accession>A0A6M3LD41</accession>
<dbReference type="AlphaFoldDB" id="A0A6M3LD41"/>
<gene>
    <name evidence="1" type="ORF">MM415B03409_0009</name>
</gene>
<protein>
    <submittedName>
        <fullName evidence="1">Uncharacterized protein</fullName>
    </submittedName>
</protein>